<dbReference type="InterPro" id="IPR000668">
    <property type="entry name" value="Peptidase_C1A_C"/>
</dbReference>
<sequence>MRSPAKTNDYDETGRANVAENSSGKKTSSIGNCSLTKLRSLVFYITSASAAKELRSVFDDLKAQRNLVYTPEEEAQHFSRFKKELQTKSEFMSSDKMIELYDETRPAIMQSLVDEINSKQDTWTASTAQGRFYGASIGDVKILCGTFMNGTEQLKEKIYPPEDLLDLPDSFDARDGFKECKGVIGHVRDQSACGSCWAFGTVEAVNDRFCIKSGGQFTEMLSAGEMTACCNLFHGCLTFGCYGGNPITAWTFLKTKGVVTGSDFVPKKYMNWCNGCWPYDFEECAHHGKEPDYPDCPSHPYSTPTCSSRCHNKKYETPFDEDRYYTEDFLPHWFLHTDSIEKEIMTNGPVSAAFLVYEDFTSYKSGVYKHTTGALLGGHGVEIIGWGTENGTPYWLVKNSWNDEWGDGGFFKIAQDDCGINALILGGTPKV</sequence>
<dbReference type="InterPro" id="IPR025660">
    <property type="entry name" value="Pept_his_AS"/>
</dbReference>
<name>A0A7J6UG20_PEROL</name>
<dbReference type="PRINTS" id="PR00705">
    <property type="entry name" value="PAPAIN"/>
</dbReference>
<comment type="caution">
    <text evidence="6">The sequence shown here is derived from an EMBL/GenBank/DDBJ whole genome shotgun (WGS) entry which is preliminary data.</text>
</comment>
<proteinExistence type="inferred from homology"/>
<dbReference type="GO" id="GO:0008234">
    <property type="term" value="F:cysteine-type peptidase activity"/>
    <property type="evidence" value="ECO:0007669"/>
    <property type="project" value="InterPro"/>
</dbReference>
<keyword evidence="3" id="KW-1015">Disulfide bond</keyword>
<dbReference type="EMBL" id="JABANM010000307">
    <property type="protein sequence ID" value="KAF4756202.1"/>
    <property type="molecule type" value="Genomic_DNA"/>
</dbReference>
<evidence type="ECO:0000256" key="2">
    <source>
        <dbReference type="ARBA" id="ARBA00023145"/>
    </source>
</evidence>
<dbReference type="InterPro" id="IPR013128">
    <property type="entry name" value="Peptidase_C1A"/>
</dbReference>
<dbReference type="PROSITE" id="PS00640">
    <property type="entry name" value="THIOL_PROTEASE_ASN"/>
    <property type="match status" value="1"/>
</dbReference>
<comment type="similarity">
    <text evidence="1">Belongs to the peptidase C1 family.</text>
</comment>
<dbReference type="InterPro" id="IPR025661">
    <property type="entry name" value="Pept_asp_AS"/>
</dbReference>
<dbReference type="PROSITE" id="PS00639">
    <property type="entry name" value="THIOL_PROTEASE_HIS"/>
    <property type="match status" value="1"/>
</dbReference>
<feature type="compositionally biased region" description="Polar residues" evidence="4">
    <location>
        <begin position="19"/>
        <end position="29"/>
    </location>
</feature>
<dbReference type="InterPro" id="IPR038765">
    <property type="entry name" value="Papain-like_cys_pep_sf"/>
</dbReference>
<evidence type="ECO:0000313" key="7">
    <source>
        <dbReference type="Proteomes" id="UP000574390"/>
    </source>
</evidence>
<organism evidence="6 7">
    <name type="scientific">Perkinsus olseni</name>
    <name type="common">Perkinsus atlanticus</name>
    <dbReference type="NCBI Taxonomy" id="32597"/>
    <lineage>
        <taxon>Eukaryota</taxon>
        <taxon>Sar</taxon>
        <taxon>Alveolata</taxon>
        <taxon>Perkinsozoa</taxon>
        <taxon>Perkinsea</taxon>
        <taxon>Perkinsida</taxon>
        <taxon>Perkinsidae</taxon>
        <taxon>Perkinsus</taxon>
    </lineage>
</organism>
<gene>
    <name evidence="6" type="ORF">FOZ62_020247</name>
</gene>
<reference evidence="6 7" key="1">
    <citation type="submission" date="2020-04" db="EMBL/GenBank/DDBJ databases">
        <title>Perkinsus olseni comparative genomics.</title>
        <authorList>
            <person name="Bogema D.R."/>
        </authorList>
    </citation>
    <scope>NUCLEOTIDE SEQUENCE [LARGE SCALE GENOMIC DNA]</scope>
    <source>
        <strain evidence="6">ATCC PRA-205</strain>
    </source>
</reference>
<protein>
    <recommendedName>
        <fullName evidence="5">Peptidase C1A papain C-terminal domain-containing protein</fullName>
    </recommendedName>
</protein>
<dbReference type="SMART" id="SM00645">
    <property type="entry name" value="Pept_C1"/>
    <property type="match status" value="1"/>
</dbReference>
<dbReference type="Gene3D" id="3.90.70.10">
    <property type="entry name" value="Cysteine proteinases"/>
    <property type="match status" value="1"/>
</dbReference>
<evidence type="ECO:0000256" key="1">
    <source>
        <dbReference type="ARBA" id="ARBA00008455"/>
    </source>
</evidence>
<dbReference type="CDD" id="cd02620">
    <property type="entry name" value="Peptidase_C1A_CathepsinB"/>
    <property type="match status" value="1"/>
</dbReference>
<evidence type="ECO:0000256" key="3">
    <source>
        <dbReference type="ARBA" id="ARBA00023157"/>
    </source>
</evidence>
<evidence type="ECO:0000256" key="4">
    <source>
        <dbReference type="SAM" id="MobiDB-lite"/>
    </source>
</evidence>
<keyword evidence="2" id="KW-0865">Zymogen</keyword>
<feature type="region of interest" description="Disordered" evidence="4">
    <location>
        <begin position="1"/>
        <end position="29"/>
    </location>
</feature>
<dbReference type="InterPro" id="IPR000169">
    <property type="entry name" value="Pept_cys_AS"/>
</dbReference>
<evidence type="ECO:0000313" key="6">
    <source>
        <dbReference type="EMBL" id="KAF4756202.1"/>
    </source>
</evidence>
<feature type="domain" description="Peptidase C1A papain C-terminal" evidence="5">
    <location>
        <begin position="167"/>
        <end position="428"/>
    </location>
</feature>
<evidence type="ECO:0000259" key="5">
    <source>
        <dbReference type="SMART" id="SM00645"/>
    </source>
</evidence>
<dbReference type="PROSITE" id="PS00139">
    <property type="entry name" value="THIOL_PROTEASE_CYS"/>
    <property type="match status" value="1"/>
</dbReference>
<dbReference type="GO" id="GO:0006508">
    <property type="term" value="P:proteolysis"/>
    <property type="evidence" value="ECO:0007669"/>
    <property type="project" value="InterPro"/>
</dbReference>
<dbReference type="SUPFAM" id="SSF54001">
    <property type="entry name" value="Cysteine proteinases"/>
    <property type="match status" value="1"/>
</dbReference>
<dbReference type="PANTHER" id="PTHR12411">
    <property type="entry name" value="CYSTEINE PROTEASE FAMILY C1-RELATED"/>
    <property type="match status" value="1"/>
</dbReference>
<accession>A0A7J6UG20</accession>
<dbReference type="Proteomes" id="UP000574390">
    <property type="component" value="Unassembled WGS sequence"/>
</dbReference>
<dbReference type="AlphaFoldDB" id="A0A7J6UG20"/>
<dbReference type="Pfam" id="PF00112">
    <property type="entry name" value="Peptidase_C1"/>
    <property type="match status" value="1"/>
</dbReference>